<name>A0A2U3E5L9_PURLI</name>
<gene>
    <name evidence="2" type="ORF">PCL_00704</name>
</gene>
<dbReference type="Proteomes" id="UP000245956">
    <property type="component" value="Unassembled WGS sequence"/>
</dbReference>
<evidence type="ECO:0000313" key="2">
    <source>
        <dbReference type="EMBL" id="PWI69792.1"/>
    </source>
</evidence>
<reference evidence="2 3" key="1">
    <citation type="journal article" date="2016" name="Front. Microbiol.">
        <title>Genome and transcriptome sequences reveal the specific parasitism of the nematophagous Purpureocillium lilacinum 36-1.</title>
        <authorList>
            <person name="Xie J."/>
            <person name="Li S."/>
            <person name="Mo C."/>
            <person name="Xiao X."/>
            <person name="Peng D."/>
            <person name="Wang G."/>
            <person name="Xiao Y."/>
        </authorList>
    </citation>
    <scope>NUCLEOTIDE SEQUENCE [LARGE SCALE GENOMIC DNA]</scope>
    <source>
        <strain evidence="2 3">36-1</strain>
    </source>
</reference>
<feature type="compositionally biased region" description="Basic and acidic residues" evidence="1">
    <location>
        <begin position="261"/>
        <end position="271"/>
    </location>
</feature>
<protein>
    <submittedName>
        <fullName evidence="2">Uncharacterized protein</fullName>
    </submittedName>
</protein>
<evidence type="ECO:0000313" key="3">
    <source>
        <dbReference type="Proteomes" id="UP000245956"/>
    </source>
</evidence>
<feature type="region of interest" description="Disordered" evidence="1">
    <location>
        <begin position="1"/>
        <end position="60"/>
    </location>
</feature>
<feature type="compositionally biased region" description="Low complexity" evidence="1">
    <location>
        <begin position="169"/>
        <end position="184"/>
    </location>
</feature>
<proteinExistence type="predicted"/>
<dbReference type="AlphaFoldDB" id="A0A2U3E5L9"/>
<feature type="region of interest" description="Disordered" evidence="1">
    <location>
        <begin position="115"/>
        <end position="138"/>
    </location>
</feature>
<sequence>MAPDGVDTDGDRVEQVSLLQGLSCEPPPGGSSGEASRARSPRQVGSYVSDRAQRSLGASNDATYNLHHVSHVKESRAVSRPSLRVQLMHLDEAQEASTGRQVASLQPSATLSHARLTRDGHPPLNPAPSTRLDSRRWHGKDGGCPTTCGVKAGGPCSLNPEHRDTPSNALALSRQRRPPLLSGLPRRRPLGKAQSSCGLQLCWSSPYSLPANMNAGAFPGQTRRSGARLCRCRDGVPPRNPELYASRQRAVGIDGRAGRQAKLESEEKGDGETTMPHTQSGLIDESVRRGADAGGRGREGSSGLVPAQQAGDRGRGSINISPAGAPQLSRSWAARTHTRRSPSPPIPYRLEPIVTTATSSSFLILQASQHRIALSACLHTPSPRS</sequence>
<evidence type="ECO:0000256" key="1">
    <source>
        <dbReference type="SAM" id="MobiDB-lite"/>
    </source>
</evidence>
<organism evidence="2 3">
    <name type="scientific">Purpureocillium lilacinum</name>
    <name type="common">Paecilomyces lilacinus</name>
    <dbReference type="NCBI Taxonomy" id="33203"/>
    <lineage>
        <taxon>Eukaryota</taxon>
        <taxon>Fungi</taxon>
        <taxon>Dikarya</taxon>
        <taxon>Ascomycota</taxon>
        <taxon>Pezizomycotina</taxon>
        <taxon>Sordariomycetes</taxon>
        <taxon>Hypocreomycetidae</taxon>
        <taxon>Hypocreales</taxon>
        <taxon>Ophiocordycipitaceae</taxon>
        <taxon>Purpureocillium</taxon>
    </lineage>
</organism>
<feature type="region of interest" description="Disordered" evidence="1">
    <location>
        <begin position="252"/>
        <end position="349"/>
    </location>
</feature>
<feature type="compositionally biased region" description="Basic and acidic residues" evidence="1">
    <location>
        <begin position="285"/>
        <end position="299"/>
    </location>
</feature>
<feature type="region of interest" description="Disordered" evidence="1">
    <location>
        <begin position="160"/>
        <end position="192"/>
    </location>
</feature>
<accession>A0A2U3E5L9</accession>
<comment type="caution">
    <text evidence="2">The sequence shown here is derived from an EMBL/GenBank/DDBJ whole genome shotgun (WGS) entry which is preliminary data.</text>
</comment>
<dbReference type="EMBL" id="LCWV01000011">
    <property type="protein sequence ID" value="PWI69792.1"/>
    <property type="molecule type" value="Genomic_DNA"/>
</dbReference>